<evidence type="ECO:0000259" key="8">
    <source>
        <dbReference type="PROSITE" id="PS50865"/>
    </source>
</evidence>
<dbReference type="GO" id="GO:0008270">
    <property type="term" value="F:zinc ion binding"/>
    <property type="evidence" value="ECO:0007669"/>
    <property type="project" value="UniProtKB-KW"/>
</dbReference>
<dbReference type="GO" id="GO:0008168">
    <property type="term" value="F:methyltransferase activity"/>
    <property type="evidence" value="ECO:0007669"/>
    <property type="project" value="UniProtKB-KW"/>
</dbReference>
<dbReference type="EMBL" id="LR790555">
    <property type="protein sequence ID" value="CAB3266417.1"/>
    <property type="molecule type" value="mRNA"/>
</dbReference>
<dbReference type="SUPFAM" id="SSF144232">
    <property type="entry name" value="HIT/MYND zinc finger-like"/>
    <property type="match status" value="1"/>
</dbReference>
<proteinExistence type="evidence at transcript level"/>
<evidence type="ECO:0000256" key="1">
    <source>
        <dbReference type="ARBA" id="ARBA00022603"/>
    </source>
</evidence>
<protein>
    <submittedName>
        <fullName evidence="9">SET and MYND domain-containing protein 4-like</fullName>
    </submittedName>
</protein>
<dbReference type="GO" id="GO:0032259">
    <property type="term" value="P:methylation"/>
    <property type="evidence" value="ECO:0007669"/>
    <property type="project" value="UniProtKB-KW"/>
</dbReference>
<evidence type="ECO:0000256" key="4">
    <source>
        <dbReference type="ARBA" id="ARBA00022723"/>
    </source>
</evidence>
<evidence type="ECO:0000256" key="6">
    <source>
        <dbReference type="ARBA" id="ARBA00022833"/>
    </source>
</evidence>
<gene>
    <name evidence="9" type="primary">Smyd4-001</name>
</gene>
<dbReference type="InterPro" id="IPR002893">
    <property type="entry name" value="Znf_MYND"/>
</dbReference>
<keyword evidence="2" id="KW-0808">Transferase</keyword>
<keyword evidence="1" id="KW-0489">Methyltransferase</keyword>
<keyword evidence="5 7" id="KW-0863">Zinc-finger</keyword>
<reference evidence="9" key="1">
    <citation type="submission" date="2020-04" db="EMBL/GenBank/DDBJ databases">
        <authorList>
            <person name="Neveu A P."/>
        </authorList>
    </citation>
    <scope>NUCLEOTIDE SEQUENCE</scope>
    <source>
        <tissue evidence="9">Whole embryo</tissue>
    </source>
</reference>
<dbReference type="GO" id="GO:0005737">
    <property type="term" value="C:cytoplasm"/>
    <property type="evidence" value="ECO:0007669"/>
    <property type="project" value="TreeGrafter"/>
</dbReference>
<name>A0A6F9DSI8_9ASCI</name>
<dbReference type="GO" id="GO:0005634">
    <property type="term" value="C:nucleus"/>
    <property type="evidence" value="ECO:0007669"/>
    <property type="project" value="TreeGrafter"/>
</dbReference>
<feature type="domain" description="MYND-type" evidence="8">
    <location>
        <begin position="116"/>
        <end position="156"/>
    </location>
</feature>
<organism evidence="9">
    <name type="scientific">Phallusia mammillata</name>
    <dbReference type="NCBI Taxonomy" id="59560"/>
    <lineage>
        <taxon>Eukaryota</taxon>
        <taxon>Metazoa</taxon>
        <taxon>Chordata</taxon>
        <taxon>Tunicata</taxon>
        <taxon>Ascidiacea</taxon>
        <taxon>Phlebobranchia</taxon>
        <taxon>Ascidiidae</taxon>
        <taxon>Phallusia</taxon>
    </lineage>
</organism>
<keyword evidence="3" id="KW-0949">S-adenosyl-L-methionine</keyword>
<keyword evidence="6" id="KW-0862">Zinc</keyword>
<dbReference type="GO" id="GO:0042826">
    <property type="term" value="F:histone deacetylase binding"/>
    <property type="evidence" value="ECO:0007669"/>
    <property type="project" value="TreeGrafter"/>
</dbReference>
<sequence length="371" mass="42241">MTRLAWSYWHLKKVKECEETVKSMLSQNGEIKTTREVKVLQRMIHKAKLGKTNNVQEKGSDEDEIQGGVLAKLDINFDKSKGRYLTAKEFMTSSNNVINEKAYCGILNQKYQKTHCNLCFKDCRISGVPCFGCTHVMYCSDICRNKAWVMHHWLECCMWPVIYKSEAFAQMALRMILHGAYELYTAKFDKEQCLISGHTCSSIASHIKNSCITSKTNTTAKHKKKQSASQTTAVTGLNPVDNKYYGKYWSVYCLQTHFSDHGKARISKCESTARFLATVVEQCLAIPQPSPSKSKHATNIESLLNQVFGNLSFPAMHENTDSMFDIEDLRNQVKSVCEKFGKLVPDKNAKQQTYSVSKGKHSLNWYKPDVM</sequence>
<accession>A0A6F9DSI8</accession>
<evidence type="ECO:0000256" key="3">
    <source>
        <dbReference type="ARBA" id="ARBA00022691"/>
    </source>
</evidence>
<evidence type="ECO:0000313" key="9">
    <source>
        <dbReference type="EMBL" id="CAB3266417.1"/>
    </source>
</evidence>
<dbReference type="PANTHER" id="PTHR46165">
    <property type="entry name" value="SET AND MYND DOMAIN-CONTAINING PROTEIN 4"/>
    <property type="match status" value="1"/>
</dbReference>
<dbReference type="InterPro" id="IPR052097">
    <property type="entry name" value="SET-MYND_domain_protein"/>
</dbReference>
<dbReference type="AlphaFoldDB" id="A0A6F9DSI8"/>
<evidence type="ECO:0000256" key="7">
    <source>
        <dbReference type="PROSITE-ProRule" id="PRU00134"/>
    </source>
</evidence>
<dbReference type="PANTHER" id="PTHR46165:SF2">
    <property type="entry name" value="SET AND MYND DOMAIN-CONTAINING PROTEIN 4"/>
    <property type="match status" value="1"/>
</dbReference>
<evidence type="ECO:0000256" key="5">
    <source>
        <dbReference type="ARBA" id="ARBA00022771"/>
    </source>
</evidence>
<evidence type="ECO:0000256" key="2">
    <source>
        <dbReference type="ARBA" id="ARBA00022679"/>
    </source>
</evidence>
<dbReference type="PROSITE" id="PS50865">
    <property type="entry name" value="ZF_MYND_2"/>
    <property type="match status" value="1"/>
</dbReference>
<keyword evidence="4" id="KW-0479">Metal-binding</keyword>